<evidence type="ECO:0000256" key="2">
    <source>
        <dbReference type="ARBA" id="ARBA00022737"/>
    </source>
</evidence>
<dbReference type="SMART" id="SM00355">
    <property type="entry name" value="ZnF_C2H2"/>
    <property type="match status" value="3"/>
</dbReference>
<evidence type="ECO:0000256" key="8">
    <source>
        <dbReference type="ARBA" id="ARBA00023242"/>
    </source>
</evidence>
<organism evidence="11 12">
    <name type="scientific">Sinocyclocheilus rhinocerous</name>
    <dbReference type="NCBI Taxonomy" id="307959"/>
    <lineage>
        <taxon>Eukaryota</taxon>
        <taxon>Metazoa</taxon>
        <taxon>Chordata</taxon>
        <taxon>Craniata</taxon>
        <taxon>Vertebrata</taxon>
        <taxon>Euteleostomi</taxon>
        <taxon>Actinopterygii</taxon>
        <taxon>Neopterygii</taxon>
        <taxon>Teleostei</taxon>
        <taxon>Ostariophysi</taxon>
        <taxon>Cypriniformes</taxon>
        <taxon>Cyprinidae</taxon>
        <taxon>Cyprininae</taxon>
        <taxon>Sinocyclocheilus</taxon>
    </lineage>
</organism>
<dbReference type="GO" id="GO:0000978">
    <property type="term" value="F:RNA polymerase II cis-regulatory region sequence-specific DNA binding"/>
    <property type="evidence" value="ECO:0007669"/>
    <property type="project" value="TreeGrafter"/>
</dbReference>
<dbReference type="Ensembl" id="ENSSRHT00000073784.1">
    <property type="protein sequence ID" value="ENSSRHP00000071821.1"/>
    <property type="gene ID" value="ENSSRHG00000035731.1"/>
</dbReference>
<evidence type="ECO:0000256" key="6">
    <source>
        <dbReference type="ARBA" id="ARBA00023125"/>
    </source>
</evidence>
<dbReference type="GO" id="GO:0005667">
    <property type="term" value="C:transcription regulator complex"/>
    <property type="evidence" value="ECO:0007669"/>
    <property type="project" value="TreeGrafter"/>
</dbReference>
<dbReference type="FunFam" id="3.30.160.60:FF:001485">
    <property type="entry name" value="Krueppel-related zinc finger protein"/>
    <property type="match status" value="1"/>
</dbReference>
<evidence type="ECO:0000256" key="5">
    <source>
        <dbReference type="ARBA" id="ARBA00023015"/>
    </source>
</evidence>
<feature type="domain" description="C2H2-type" evidence="10">
    <location>
        <begin position="51"/>
        <end position="78"/>
    </location>
</feature>
<evidence type="ECO:0000313" key="11">
    <source>
        <dbReference type="Ensembl" id="ENSSRHP00000071821.1"/>
    </source>
</evidence>
<dbReference type="GO" id="GO:0008270">
    <property type="term" value="F:zinc ion binding"/>
    <property type="evidence" value="ECO:0007669"/>
    <property type="project" value="UniProtKB-KW"/>
</dbReference>
<keyword evidence="12" id="KW-1185">Reference proteome</keyword>
<protein>
    <recommendedName>
        <fullName evidence="10">C2H2-type domain-containing protein</fullName>
    </recommendedName>
</protein>
<keyword evidence="4" id="KW-0862">Zinc</keyword>
<evidence type="ECO:0000259" key="10">
    <source>
        <dbReference type="PROSITE" id="PS50157"/>
    </source>
</evidence>
<dbReference type="PROSITE" id="PS50157">
    <property type="entry name" value="ZINC_FINGER_C2H2_2"/>
    <property type="match status" value="3"/>
</dbReference>
<evidence type="ECO:0000256" key="1">
    <source>
        <dbReference type="ARBA" id="ARBA00022723"/>
    </source>
</evidence>
<keyword evidence="6" id="KW-0238">DNA-binding</keyword>
<dbReference type="PANTHER" id="PTHR14003:SF23">
    <property type="entry name" value="ZINC FINGER PROTEIN 143"/>
    <property type="match status" value="1"/>
</dbReference>
<dbReference type="GO" id="GO:0000981">
    <property type="term" value="F:DNA-binding transcription factor activity, RNA polymerase II-specific"/>
    <property type="evidence" value="ECO:0007669"/>
    <property type="project" value="TreeGrafter"/>
</dbReference>
<accession>A0A673L452</accession>
<dbReference type="Proteomes" id="UP000472270">
    <property type="component" value="Unassembled WGS sequence"/>
</dbReference>
<keyword evidence="5" id="KW-0805">Transcription regulation</keyword>
<proteinExistence type="predicted"/>
<keyword evidence="3 9" id="KW-0863">Zinc-finger</keyword>
<keyword evidence="7" id="KW-0804">Transcription</keyword>
<name>A0A673L452_9TELE</name>
<dbReference type="FunFam" id="3.30.160.60:FF:000225">
    <property type="entry name" value="zinc finger and BTB domain-containing protein 17 isoform X2"/>
    <property type="match status" value="1"/>
</dbReference>
<dbReference type="PROSITE" id="PS00028">
    <property type="entry name" value="ZINC_FINGER_C2H2_1"/>
    <property type="match status" value="2"/>
</dbReference>
<sequence>LFTTSGNLKRHQLVHSGEKPYHCDYCERAFSDPTLGNLKAHLKIHIADGPLKCKECGKQFTTSGNLKRHLRVHSGEKPFVCMHCQRAFADPGALQRHVRIHTGLSRFSRPQPLLPLKVYLTLSVSLEYDKTDELLHLVERLFLNTKKIC</sequence>
<dbReference type="PANTHER" id="PTHR14003">
    <property type="entry name" value="TRANSCRIPTIONAL REPRESSOR PROTEIN YY"/>
    <property type="match status" value="1"/>
</dbReference>
<dbReference type="Gene3D" id="3.30.160.60">
    <property type="entry name" value="Classic Zinc Finger"/>
    <property type="match status" value="4"/>
</dbReference>
<dbReference type="InterPro" id="IPR013087">
    <property type="entry name" value="Znf_C2H2_type"/>
</dbReference>
<keyword evidence="2" id="KW-0677">Repeat</keyword>
<feature type="domain" description="C2H2-type" evidence="10">
    <location>
        <begin position="79"/>
        <end position="106"/>
    </location>
</feature>
<keyword evidence="8" id="KW-0539">Nucleus</keyword>
<dbReference type="InterPro" id="IPR036236">
    <property type="entry name" value="Znf_C2H2_sf"/>
</dbReference>
<evidence type="ECO:0000256" key="4">
    <source>
        <dbReference type="ARBA" id="ARBA00022833"/>
    </source>
</evidence>
<dbReference type="Pfam" id="PF00096">
    <property type="entry name" value="zf-C2H2"/>
    <property type="match status" value="2"/>
</dbReference>
<dbReference type="GO" id="GO:0000785">
    <property type="term" value="C:chromatin"/>
    <property type="evidence" value="ECO:0007669"/>
    <property type="project" value="TreeGrafter"/>
</dbReference>
<evidence type="ECO:0000256" key="3">
    <source>
        <dbReference type="ARBA" id="ARBA00022771"/>
    </source>
</evidence>
<reference evidence="11" key="1">
    <citation type="submission" date="2025-08" db="UniProtKB">
        <authorList>
            <consortium name="Ensembl"/>
        </authorList>
    </citation>
    <scope>IDENTIFICATION</scope>
</reference>
<reference evidence="11" key="2">
    <citation type="submission" date="2025-09" db="UniProtKB">
        <authorList>
            <consortium name="Ensembl"/>
        </authorList>
    </citation>
    <scope>IDENTIFICATION</scope>
</reference>
<evidence type="ECO:0000256" key="7">
    <source>
        <dbReference type="ARBA" id="ARBA00023163"/>
    </source>
</evidence>
<dbReference type="FunFam" id="3.30.160.60:FF:002343">
    <property type="entry name" value="Zinc finger protein 33A"/>
    <property type="match status" value="1"/>
</dbReference>
<dbReference type="GO" id="GO:0031519">
    <property type="term" value="C:PcG protein complex"/>
    <property type="evidence" value="ECO:0007669"/>
    <property type="project" value="TreeGrafter"/>
</dbReference>
<dbReference type="AlphaFoldDB" id="A0A673L452"/>
<dbReference type="SUPFAM" id="SSF57667">
    <property type="entry name" value="beta-beta-alpha zinc fingers"/>
    <property type="match status" value="3"/>
</dbReference>
<evidence type="ECO:0000313" key="12">
    <source>
        <dbReference type="Proteomes" id="UP000472270"/>
    </source>
</evidence>
<feature type="domain" description="C2H2-type" evidence="10">
    <location>
        <begin position="1"/>
        <end position="20"/>
    </location>
</feature>
<keyword evidence="1" id="KW-0479">Metal-binding</keyword>
<evidence type="ECO:0000256" key="9">
    <source>
        <dbReference type="PROSITE-ProRule" id="PRU00042"/>
    </source>
</evidence>